<dbReference type="NCBIfam" id="TIGR00553">
    <property type="entry name" value="pabB"/>
    <property type="match status" value="1"/>
</dbReference>
<evidence type="ECO:0000256" key="3">
    <source>
        <dbReference type="ARBA" id="ARBA00022679"/>
    </source>
</evidence>
<dbReference type="PROSITE" id="PS51273">
    <property type="entry name" value="GATASE_TYPE_1"/>
    <property type="match status" value="1"/>
</dbReference>
<keyword evidence="3 9" id="KW-0808">Transferase</keyword>
<dbReference type="InterPro" id="IPR006221">
    <property type="entry name" value="TrpG/PapA_dom"/>
</dbReference>
<dbReference type="SUPFAM" id="SSF56322">
    <property type="entry name" value="ADC synthase"/>
    <property type="match status" value="1"/>
</dbReference>
<reference evidence="9 10" key="1">
    <citation type="submission" date="2021-08" db="EMBL/GenBank/DDBJ databases">
        <authorList>
            <person name="Ping M."/>
        </authorList>
    </citation>
    <scope>NUCLEOTIDE SEQUENCE [LARGE SCALE GENOMIC DNA]</scope>
    <source>
        <strain evidence="9 10">MG28</strain>
    </source>
</reference>
<dbReference type="Gene3D" id="3.40.50.880">
    <property type="match status" value="1"/>
</dbReference>
<dbReference type="InterPro" id="IPR019999">
    <property type="entry name" value="Anth_synth_I-like"/>
</dbReference>
<dbReference type="Gene3D" id="3.60.120.10">
    <property type="entry name" value="Anthranilate synthase"/>
    <property type="match status" value="1"/>
</dbReference>
<dbReference type="PRINTS" id="PR00096">
    <property type="entry name" value="GATASE"/>
</dbReference>
<evidence type="ECO:0000259" key="7">
    <source>
        <dbReference type="Pfam" id="PF00425"/>
    </source>
</evidence>
<dbReference type="GO" id="GO:0046820">
    <property type="term" value="F:4-amino-4-deoxychorismate synthase activity"/>
    <property type="evidence" value="ECO:0007669"/>
    <property type="project" value="UniProtKB-EC"/>
</dbReference>
<organism evidence="9 10">
    <name type="scientific">Streptomyces akebiae</name>
    <dbReference type="NCBI Taxonomy" id="2865673"/>
    <lineage>
        <taxon>Bacteria</taxon>
        <taxon>Bacillati</taxon>
        <taxon>Actinomycetota</taxon>
        <taxon>Actinomycetes</taxon>
        <taxon>Kitasatosporales</taxon>
        <taxon>Streptomycetaceae</taxon>
        <taxon>Streptomyces</taxon>
    </lineage>
</organism>
<feature type="domain" description="Glutamine amidotransferase" evidence="6">
    <location>
        <begin position="4"/>
        <end position="186"/>
    </location>
</feature>
<dbReference type="PRINTS" id="PR00099">
    <property type="entry name" value="CPSGATASE"/>
</dbReference>
<dbReference type="EMBL" id="CP080647">
    <property type="protein sequence ID" value="QYX82592.1"/>
    <property type="molecule type" value="Genomic_DNA"/>
</dbReference>
<dbReference type="InterPro" id="IPR006805">
    <property type="entry name" value="Anth_synth_I_N"/>
</dbReference>
<evidence type="ECO:0000256" key="5">
    <source>
        <dbReference type="SAM" id="MobiDB-lite"/>
    </source>
</evidence>
<dbReference type="SUPFAM" id="SSF52317">
    <property type="entry name" value="Class I glutamine amidotransferase-like"/>
    <property type="match status" value="1"/>
</dbReference>
<dbReference type="PANTHER" id="PTHR11236">
    <property type="entry name" value="AMINOBENZOATE/ANTHRANILATE SYNTHASE"/>
    <property type="match status" value="1"/>
</dbReference>
<gene>
    <name evidence="9" type="primary">pabB</name>
    <name evidence="9" type="ORF">K1J60_44010</name>
</gene>
<proteinExistence type="inferred from homology"/>
<dbReference type="PANTHER" id="PTHR11236:SF18">
    <property type="entry name" value="AMINODEOXYCHORISMATE SYNTHASE"/>
    <property type="match status" value="1"/>
</dbReference>
<dbReference type="NCBIfam" id="TIGR00566">
    <property type="entry name" value="trpG_papA"/>
    <property type="match status" value="1"/>
</dbReference>
<dbReference type="InterPro" id="IPR017926">
    <property type="entry name" value="GATASE"/>
</dbReference>
<feature type="region of interest" description="Disordered" evidence="5">
    <location>
        <begin position="197"/>
        <end position="229"/>
    </location>
</feature>
<evidence type="ECO:0000256" key="1">
    <source>
        <dbReference type="ARBA" id="ARBA00005970"/>
    </source>
</evidence>
<evidence type="ECO:0000256" key="2">
    <source>
        <dbReference type="ARBA" id="ARBA00013139"/>
    </source>
</evidence>
<evidence type="ECO:0000259" key="6">
    <source>
        <dbReference type="Pfam" id="PF00117"/>
    </source>
</evidence>
<keyword evidence="10" id="KW-1185">Reference proteome</keyword>
<accession>A0ABX8Y537</accession>
<dbReference type="CDD" id="cd01743">
    <property type="entry name" value="GATase1_Anthranilate_Synthase"/>
    <property type="match status" value="1"/>
</dbReference>
<feature type="domain" description="Anthranilate synthase component I N-terminal" evidence="8">
    <location>
        <begin position="246"/>
        <end position="383"/>
    </location>
</feature>
<dbReference type="Proteomes" id="UP000827138">
    <property type="component" value="Chromosome"/>
</dbReference>
<dbReference type="Pfam" id="PF00117">
    <property type="entry name" value="GATase"/>
    <property type="match status" value="1"/>
</dbReference>
<dbReference type="InterPro" id="IPR005801">
    <property type="entry name" value="ADC_synthase"/>
</dbReference>
<feature type="domain" description="Chorismate-utilising enzyme C-terminal" evidence="7">
    <location>
        <begin position="438"/>
        <end position="692"/>
    </location>
</feature>
<dbReference type="EC" id="2.6.1.85" evidence="2"/>
<keyword evidence="4" id="KW-0315">Glutamine amidotransferase</keyword>
<dbReference type="InterPro" id="IPR015890">
    <property type="entry name" value="Chorismate_C"/>
</dbReference>
<dbReference type="InterPro" id="IPR005802">
    <property type="entry name" value="ADC_synth_comp_1"/>
</dbReference>
<dbReference type="PRINTS" id="PR00097">
    <property type="entry name" value="ANTSNTHASEII"/>
</dbReference>
<evidence type="ECO:0000313" key="10">
    <source>
        <dbReference type="Proteomes" id="UP000827138"/>
    </source>
</evidence>
<evidence type="ECO:0000259" key="8">
    <source>
        <dbReference type="Pfam" id="PF04715"/>
    </source>
</evidence>
<protein>
    <recommendedName>
        <fullName evidence="2">aminodeoxychorismate synthase</fullName>
        <ecNumber evidence="2">2.6.1.85</ecNumber>
    </recommendedName>
</protein>
<dbReference type="Pfam" id="PF00425">
    <property type="entry name" value="Chorismate_bind"/>
    <property type="match status" value="1"/>
</dbReference>
<keyword evidence="9" id="KW-0032">Aminotransferase</keyword>
<sequence>MRTLLVDNYDSYTYNLFQLIAQVNAVEPVVLHNDSPDCARLDLNAFDNVVISPGPGDPTRPKDFGACAPIIESARLPVLGVCLGHQGIAAGSAAEIVRAPAARHGHLTAVRHDGRELFHGLPQDFTAVRYHSLCVREPLPPELEPTAWAEDGVLMGLRHRTRPLWGVQFHPESVATEFGYELFGNFRDLTERFHHERGSARRRAPVRSGTRPVSVRAASRPAPRPVEPRPYRLHSRIMESPLDTEAAFTRLFADSSHAFWLDSSLIDPRLSRFSFLGDASGPLSEIVRYRVGDGAVEVTEAGGQPRRVGGTVFDYLQTALRARRVESPALPVDFSCGYVGYFGYELKADCGAGAKHTSPTPDAFWIFADRLIAVDHQQGATYLLALSDGSPRSDRDATVWLEHTAAALAALPRPRPTPVPDQRPVDDALLEPALVRDRSQYLADIAACRQQLLAGESYEICLTNAVRAPRPADGLRFYRSLRRSNPAPYAAYLRLDGMEIACSSPERFLRITRDGMVETKPIKGTARRGADEAEDARLRRELTTSAKVRAENLMIVDLLRNDLGRVCEVGSVTVPRLMRTETYATVHQLVSTIRGRLRADADALDCVRACFPGGSMTGAPKLRTLDIIDSLETEARGVYSGAIGFLSCNGTADLNIVIRTAVLTEEGLHAGAGGAIVLDSDLVEEYEEMLLKAATSLRVLLADTPGLDAAPPTERVVPTRAAEGGLR</sequence>
<evidence type="ECO:0000256" key="4">
    <source>
        <dbReference type="ARBA" id="ARBA00022962"/>
    </source>
</evidence>
<dbReference type="RefSeq" id="WP_220651127.1">
    <property type="nucleotide sequence ID" value="NZ_CP080647.1"/>
</dbReference>
<dbReference type="InterPro" id="IPR029062">
    <property type="entry name" value="Class_I_gatase-like"/>
</dbReference>
<evidence type="ECO:0000313" key="9">
    <source>
        <dbReference type="EMBL" id="QYX82592.1"/>
    </source>
</evidence>
<name>A0ABX8Y537_9ACTN</name>
<comment type="similarity">
    <text evidence="1">In the C-terminal section; belongs to the anthranilate synthase component I family.</text>
</comment>
<dbReference type="Pfam" id="PF04715">
    <property type="entry name" value="Anth_synt_I_N"/>
    <property type="match status" value="1"/>
</dbReference>